<protein>
    <submittedName>
        <fullName evidence="2">Uncharacterized protein</fullName>
    </submittedName>
</protein>
<evidence type="ECO:0000256" key="1">
    <source>
        <dbReference type="SAM" id="MobiDB-lite"/>
    </source>
</evidence>
<keyword evidence="3" id="KW-1185">Reference proteome</keyword>
<proteinExistence type="predicted"/>
<reference evidence="2 3" key="1">
    <citation type="submission" date="2018-10" db="EMBL/GenBank/DDBJ databases">
        <title>A high-quality apple genome assembly.</title>
        <authorList>
            <person name="Hu J."/>
        </authorList>
    </citation>
    <scope>NUCLEOTIDE SEQUENCE [LARGE SCALE GENOMIC DNA]</scope>
    <source>
        <strain evidence="3">cv. HFTH1</strain>
        <tissue evidence="2">Young leaf</tissue>
    </source>
</reference>
<dbReference type="Proteomes" id="UP000290289">
    <property type="component" value="Chromosome 10"/>
</dbReference>
<organism evidence="2 3">
    <name type="scientific">Malus domestica</name>
    <name type="common">Apple</name>
    <name type="synonym">Pyrus malus</name>
    <dbReference type="NCBI Taxonomy" id="3750"/>
    <lineage>
        <taxon>Eukaryota</taxon>
        <taxon>Viridiplantae</taxon>
        <taxon>Streptophyta</taxon>
        <taxon>Embryophyta</taxon>
        <taxon>Tracheophyta</taxon>
        <taxon>Spermatophyta</taxon>
        <taxon>Magnoliopsida</taxon>
        <taxon>eudicotyledons</taxon>
        <taxon>Gunneridae</taxon>
        <taxon>Pentapetalae</taxon>
        <taxon>rosids</taxon>
        <taxon>fabids</taxon>
        <taxon>Rosales</taxon>
        <taxon>Rosaceae</taxon>
        <taxon>Amygdaloideae</taxon>
        <taxon>Maleae</taxon>
        <taxon>Malus</taxon>
    </lineage>
</organism>
<accession>A0A498J0P5</accession>
<gene>
    <name evidence="2" type="ORF">DVH24_042276</name>
</gene>
<feature type="compositionally biased region" description="Polar residues" evidence="1">
    <location>
        <begin position="74"/>
        <end position="83"/>
    </location>
</feature>
<name>A0A498J0P5_MALDO</name>
<dbReference type="AlphaFoldDB" id="A0A498J0P5"/>
<evidence type="ECO:0000313" key="2">
    <source>
        <dbReference type="EMBL" id="RXH88205.1"/>
    </source>
</evidence>
<evidence type="ECO:0000313" key="3">
    <source>
        <dbReference type="Proteomes" id="UP000290289"/>
    </source>
</evidence>
<sequence length="108" mass="11389">MNLGATMNNIVSNFLKPLKKGSFNEKLAVSFIRLTSFSCSCSRNPAQQNQIDTDKLTDQPDDVVPPVAAEGALGQSSSSQSHGINIGNVAEGSIGDDSVHSTVEVQKP</sequence>
<feature type="region of interest" description="Disordered" evidence="1">
    <location>
        <begin position="42"/>
        <end position="108"/>
    </location>
</feature>
<comment type="caution">
    <text evidence="2">The sequence shown here is derived from an EMBL/GenBank/DDBJ whole genome shotgun (WGS) entry which is preliminary data.</text>
</comment>
<dbReference type="EMBL" id="RDQH01000336">
    <property type="protein sequence ID" value="RXH88205.1"/>
    <property type="molecule type" value="Genomic_DNA"/>
</dbReference>
<feature type="compositionally biased region" description="Polar residues" evidence="1">
    <location>
        <begin position="42"/>
        <end position="51"/>
    </location>
</feature>